<dbReference type="SUPFAM" id="SSF52540">
    <property type="entry name" value="P-loop containing nucleoside triphosphate hydrolases"/>
    <property type="match status" value="1"/>
</dbReference>
<gene>
    <name evidence="11" type="ORF">B2A_01275</name>
</gene>
<dbReference type="GO" id="GO:0003743">
    <property type="term" value="F:translation initiation factor activity"/>
    <property type="evidence" value="ECO:0007669"/>
    <property type="project" value="UniProtKB-KW"/>
</dbReference>
<dbReference type="PANTHER" id="PTHR42854:SF3">
    <property type="entry name" value="EUKARYOTIC TRANSLATION INITIATION FACTOR 2 SUBUNIT 3-RELATED"/>
    <property type="match status" value="1"/>
</dbReference>
<keyword evidence="2 11" id="KW-0396">Initiation factor</keyword>
<dbReference type="InterPro" id="IPR004161">
    <property type="entry name" value="EFTu-like_2"/>
</dbReference>
<dbReference type="InterPro" id="IPR000795">
    <property type="entry name" value="T_Tr_GTP-bd_dom"/>
</dbReference>
<keyword evidence="3" id="KW-0479">Metal-binding</keyword>
<accession>T1CGE4</accession>
<dbReference type="NCBIfam" id="NF003077">
    <property type="entry name" value="PRK04000.1"/>
    <property type="match status" value="1"/>
</dbReference>
<evidence type="ECO:0000256" key="2">
    <source>
        <dbReference type="ARBA" id="ARBA00022540"/>
    </source>
</evidence>
<dbReference type="InterPro" id="IPR009000">
    <property type="entry name" value="Transl_B-barrel_sf"/>
</dbReference>
<comment type="caution">
    <text evidence="11">The sequence shown here is derived from an EMBL/GenBank/DDBJ whole genome shotgun (WGS) entry which is preliminary data.</text>
</comment>
<proteinExistence type="predicted"/>
<dbReference type="CDD" id="cd03688">
    <property type="entry name" value="eIF2_gamma_II"/>
    <property type="match status" value="1"/>
</dbReference>
<dbReference type="EC" id="3.6.5.3" evidence="1"/>
<dbReference type="SUPFAM" id="SSF50465">
    <property type="entry name" value="EF-Tu/eEF-1alpha/eIF2-gamma C-terminal domain"/>
    <property type="match status" value="1"/>
</dbReference>
<evidence type="ECO:0000256" key="8">
    <source>
        <dbReference type="ARBA" id="ARBA00023134"/>
    </source>
</evidence>
<evidence type="ECO:0000259" key="10">
    <source>
        <dbReference type="PROSITE" id="PS51722"/>
    </source>
</evidence>
<dbReference type="GO" id="GO:0000049">
    <property type="term" value="F:tRNA binding"/>
    <property type="evidence" value="ECO:0007669"/>
    <property type="project" value="InterPro"/>
</dbReference>
<reference evidence="11" key="1">
    <citation type="submission" date="2013-08" db="EMBL/GenBank/DDBJ databases">
        <authorList>
            <person name="Mendez C."/>
            <person name="Richter M."/>
            <person name="Ferrer M."/>
            <person name="Sanchez J."/>
        </authorList>
    </citation>
    <scope>NUCLEOTIDE SEQUENCE</scope>
</reference>
<dbReference type="Pfam" id="PF03144">
    <property type="entry name" value="GTP_EFTU_D2"/>
    <property type="match status" value="1"/>
</dbReference>
<evidence type="ECO:0000256" key="5">
    <source>
        <dbReference type="ARBA" id="ARBA00022801"/>
    </source>
</evidence>
<evidence type="ECO:0000256" key="6">
    <source>
        <dbReference type="ARBA" id="ARBA00022842"/>
    </source>
</evidence>
<evidence type="ECO:0000256" key="4">
    <source>
        <dbReference type="ARBA" id="ARBA00022741"/>
    </source>
</evidence>
<dbReference type="GO" id="GO:0003924">
    <property type="term" value="F:GTPase activity"/>
    <property type="evidence" value="ECO:0007669"/>
    <property type="project" value="InterPro"/>
</dbReference>
<dbReference type="FunFam" id="2.40.30.10:FF:000009">
    <property type="entry name" value="Eukaryotic translation initiation factor 2 subunit gamma"/>
    <property type="match status" value="1"/>
</dbReference>
<dbReference type="PANTHER" id="PTHR42854">
    <property type="entry name" value="EUKARYOTIC TRANSLATION INITIATION FACTOR 2 SUBUNIT 3 FAMILY MEMBER"/>
    <property type="match status" value="1"/>
</dbReference>
<keyword evidence="8" id="KW-0342">GTP-binding</keyword>
<dbReference type="NCBIfam" id="TIGR03680">
    <property type="entry name" value="eif2g_arch"/>
    <property type="match status" value="1"/>
</dbReference>
<name>T1CGE4_9ZZZZ</name>
<reference evidence="11" key="2">
    <citation type="journal article" date="2014" name="ISME J.">
        <title>Microbial stratification in low pH oxic and suboxic macroscopic growths along an acid mine drainage.</title>
        <authorList>
            <person name="Mendez-Garcia C."/>
            <person name="Mesa V."/>
            <person name="Sprenger R.R."/>
            <person name="Richter M."/>
            <person name="Diez M.S."/>
            <person name="Solano J."/>
            <person name="Bargiela R."/>
            <person name="Golyshina O.V."/>
            <person name="Manteca A."/>
            <person name="Ramos J.L."/>
            <person name="Gallego J.R."/>
            <person name="Llorente I."/>
            <person name="Martins Dos Santos V.A."/>
            <person name="Jensen O.N."/>
            <person name="Pelaez A.I."/>
            <person name="Sanchez J."/>
            <person name="Ferrer M."/>
        </authorList>
    </citation>
    <scope>NUCLEOTIDE SEQUENCE</scope>
</reference>
<dbReference type="InterPro" id="IPR044128">
    <property type="entry name" value="eIF2g_GTP-bd"/>
</dbReference>
<dbReference type="EMBL" id="AUZZ01000951">
    <property type="protein sequence ID" value="EQD66125.1"/>
    <property type="molecule type" value="Genomic_DNA"/>
</dbReference>
<dbReference type="PRINTS" id="PR00315">
    <property type="entry name" value="ELONGATNFCT"/>
</dbReference>
<dbReference type="InterPro" id="IPR027417">
    <property type="entry name" value="P-loop_NTPase"/>
</dbReference>
<dbReference type="InterPro" id="IPR015256">
    <property type="entry name" value="eIF2g_C"/>
</dbReference>
<keyword evidence="4" id="KW-0547">Nucleotide-binding</keyword>
<sequence>MMTDDIKQSVLNIETLGHIDHGKTSLTKALTGVWTDRHSESIKRNMTIKLGYADTIIRKCEKCPEPEAYTVSETCPKCGGSTKPLIRVSLLDAPGHETLMATAIAGASVIDAVLFVIAANEQCPMPQTKEHLMIINLLGLKNVIIAQTKIDIVGREKALESYKQIKKFIEGTIIEDAPIVPVMTNRNVNIDVLLQKILELPRPKRDLDADPLMYVVRSFDVNRPGTNVSKLVGGVIGGTIVKGRFKKGDEIEIRPGINMSRETKKEDYKAAVTTIRALNNGSEDMDEAIPGGLIGISTGIDPAYVKADNLVGNVVGHLGKLPEARNLISIKYNRIERDDIQEQGLYEGEALIMGVGTATVVGFVKKTKKDKSDIELKHKVCIDKGEKIAILRNISQRWRLTGYGMLQ</sequence>
<evidence type="ECO:0000256" key="9">
    <source>
        <dbReference type="ARBA" id="ARBA00048107"/>
    </source>
</evidence>
<dbReference type="CDD" id="cd01888">
    <property type="entry name" value="eIF2_gamma"/>
    <property type="match status" value="1"/>
</dbReference>
<dbReference type="PROSITE" id="PS51722">
    <property type="entry name" value="G_TR_2"/>
    <property type="match status" value="1"/>
</dbReference>
<dbReference type="Pfam" id="PF09173">
    <property type="entry name" value="eIF2_C"/>
    <property type="match status" value="1"/>
</dbReference>
<comment type="catalytic activity">
    <reaction evidence="9">
        <text>GTP + H2O = GDP + phosphate + H(+)</text>
        <dbReference type="Rhea" id="RHEA:19669"/>
        <dbReference type="ChEBI" id="CHEBI:15377"/>
        <dbReference type="ChEBI" id="CHEBI:15378"/>
        <dbReference type="ChEBI" id="CHEBI:37565"/>
        <dbReference type="ChEBI" id="CHEBI:43474"/>
        <dbReference type="ChEBI" id="CHEBI:58189"/>
        <dbReference type="EC" id="3.6.5.3"/>
    </reaction>
</comment>
<keyword evidence="6" id="KW-0460">Magnesium</keyword>
<dbReference type="GO" id="GO:0001731">
    <property type="term" value="P:formation of translation preinitiation complex"/>
    <property type="evidence" value="ECO:0007669"/>
    <property type="project" value="TreeGrafter"/>
</dbReference>
<dbReference type="InterPro" id="IPR022424">
    <property type="entry name" value="TIF2_gsu"/>
</dbReference>
<dbReference type="GO" id="GO:0005525">
    <property type="term" value="F:GTP binding"/>
    <property type="evidence" value="ECO:0007669"/>
    <property type="project" value="UniProtKB-KW"/>
</dbReference>
<keyword evidence="5" id="KW-0378">Hydrolase</keyword>
<dbReference type="AlphaFoldDB" id="T1CGE4"/>
<dbReference type="Gene3D" id="3.40.50.300">
    <property type="entry name" value="P-loop containing nucleotide triphosphate hydrolases"/>
    <property type="match status" value="1"/>
</dbReference>
<evidence type="ECO:0000313" key="11">
    <source>
        <dbReference type="EMBL" id="EQD66125.1"/>
    </source>
</evidence>
<dbReference type="Pfam" id="PF00009">
    <property type="entry name" value="GTP_EFTU"/>
    <property type="match status" value="1"/>
</dbReference>
<evidence type="ECO:0000256" key="3">
    <source>
        <dbReference type="ARBA" id="ARBA00022723"/>
    </source>
</evidence>
<evidence type="ECO:0000256" key="7">
    <source>
        <dbReference type="ARBA" id="ARBA00022917"/>
    </source>
</evidence>
<dbReference type="Gene3D" id="2.40.30.10">
    <property type="entry name" value="Translation factors"/>
    <property type="match status" value="2"/>
</dbReference>
<dbReference type="InterPro" id="IPR009001">
    <property type="entry name" value="Transl_elong_EF1A/Init_IF2_C"/>
</dbReference>
<evidence type="ECO:0000256" key="1">
    <source>
        <dbReference type="ARBA" id="ARBA00011986"/>
    </source>
</evidence>
<protein>
    <recommendedName>
        <fullName evidence="1">protein-synthesizing GTPase</fullName>
        <ecNumber evidence="1">3.6.5.3</ecNumber>
    </recommendedName>
</protein>
<dbReference type="SUPFAM" id="SSF50447">
    <property type="entry name" value="Translation proteins"/>
    <property type="match status" value="1"/>
</dbReference>
<dbReference type="GO" id="GO:0046872">
    <property type="term" value="F:metal ion binding"/>
    <property type="evidence" value="ECO:0007669"/>
    <property type="project" value="UniProtKB-KW"/>
</dbReference>
<dbReference type="InterPro" id="IPR044127">
    <property type="entry name" value="eIF2g_dom_2"/>
</dbReference>
<dbReference type="GO" id="GO:0005829">
    <property type="term" value="C:cytosol"/>
    <property type="evidence" value="ECO:0007669"/>
    <property type="project" value="TreeGrafter"/>
</dbReference>
<organism evidence="11">
    <name type="scientific">mine drainage metagenome</name>
    <dbReference type="NCBI Taxonomy" id="410659"/>
    <lineage>
        <taxon>unclassified sequences</taxon>
        <taxon>metagenomes</taxon>
        <taxon>ecological metagenomes</taxon>
    </lineage>
</organism>
<feature type="domain" description="Tr-type G" evidence="10">
    <location>
        <begin position="8"/>
        <end position="204"/>
    </location>
</feature>
<keyword evidence="7" id="KW-0648">Protein biosynthesis</keyword>
<dbReference type="InterPro" id="IPR050543">
    <property type="entry name" value="eIF2G"/>
</dbReference>